<dbReference type="EMBL" id="CAJVQB010046210">
    <property type="protein sequence ID" value="CAG8832857.1"/>
    <property type="molecule type" value="Genomic_DNA"/>
</dbReference>
<keyword evidence="2" id="KW-1185">Reference proteome</keyword>
<feature type="non-terminal residue" evidence="1">
    <location>
        <position position="96"/>
    </location>
</feature>
<accession>A0ABN7WIF5</accession>
<dbReference type="Pfam" id="PF14388">
    <property type="entry name" value="DUF4419"/>
    <property type="match status" value="1"/>
</dbReference>
<gene>
    <name evidence="1" type="ORF">GMARGA_LOCUS31258</name>
</gene>
<name>A0ABN7WIF5_GIGMA</name>
<evidence type="ECO:0000313" key="1">
    <source>
        <dbReference type="EMBL" id="CAG8832857.1"/>
    </source>
</evidence>
<sequence>MIPASYLGLCAQTLKLNNELEPHISIKESIVQQFKNQRVHAVSVDYDNSPNSKKTVLKNPEWVNGFAAAIFQAYHKHQHLRLSPDDVWLTIAQGVS</sequence>
<evidence type="ECO:0000313" key="2">
    <source>
        <dbReference type="Proteomes" id="UP000789901"/>
    </source>
</evidence>
<dbReference type="Proteomes" id="UP000789901">
    <property type="component" value="Unassembled WGS sequence"/>
</dbReference>
<organism evidence="1 2">
    <name type="scientific">Gigaspora margarita</name>
    <dbReference type="NCBI Taxonomy" id="4874"/>
    <lineage>
        <taxon>Eukaryota</taxon>
        <taxon>Fungi</taxon>
        <taxon>Fungi incertae sedis</taxon>
        <taxon>Mucoromycota</taxon>
        <taxon>Glomeromycotina</taxon>
        <taxon>Glomeromycetes</taxon>
        <taxon>Diversisporales</taxon>
        <taxon>Gigasporaceae</taxon>
        <taxon>Gigaspora</taxon>
    </lineage>
</organism>
<reference evidence="1 2" key="1">
    <citation type="submission" date="2021-06" db="EMBL/GenBank/DDBJ databases">
        <authorList>
            <person name="Kallberg Y."/>
            <person name="Tangrot J."/>
            <person name="Rosling A."/>
        </authorList>
    </citation>
    <scope>NUCLEOTIDE SEQUENCE [LARGE SCALE GENOMIC DNA]</scope>
    <source>
        <strain evidence="1 2">120-4 pot B 10/14</strain>
    </source>
</reference>
<proteinExistence type="predicted"/>
<protein>
    <submittedName>
        <fullName evidence="1">439_t:CDS:1</fullName>
    </submittedName>
</protein>
<dbReference type="InterPro" id="IPR025533">
    <property type="entry name" value="DUF4419"/>
</dbReference>
<comment type="caution">
    <text evidence="1">The sequence shown here is derived from an EMBL/GenBank/DDBJ whole genome shotgun (WGS) entry which is preliminary data.</text>
</comment>